<keyword evidence="3" id="KW-1185">Reference proteome</keyword>
<evidence type="ECO:0000256" key="1">
    <source>
        <dbReference type="SAM" id="SignalP"/>
    </source>
</evidence>
<dbReference type="EMBL" id="JABCJD010000007">
    <property type="protein sequence ID" value="NVO28669.1"/>
    <property type="molecule type" value="Genomic_DNA"/>
</dbReference>
<feature type="chain" id="PRO_5045500751" description="Cyanovirin-N domain-containing protein" evidence="1">
    <location>
        <begin position="20"/>
        <end position="121"/>
    </location>
</feature>
<dbReference type="PROSITE" id="PS51257">
    <property type="entry name" value="PROKAR_LIPOPROTEIN"/>
    <property type="match status" value="1"/>
</dbReference>
<name>A0ABX2PJF4_9RHOB</name>
<gene>
    <name evidence="2" type="ORF">HJ526_14655</name>
</gene>
<sequence>MKYFLLSAGLILSAGAASASCYNYAESGGMLPAVNVCFAEMDGGEGCEMDAVVVECENMNSKIVEFVSGLSLTRDLTKEGKDSVTFSQDGEEWQLGEGHLAWCESLSDDGLSACNGFADLD</sequence>
<accession>A0ABX2PJF4</accession>
<dbReference type="RefSeq" id="WP_176855349.1">
    <property type="nucleotide sequence ID" value="NZ_JABCJD010000007.1"/>
</dbReference>
<organism evidence="2 3">
    <name type="scientific">Donghicola mangrovi</name>
    <dbReference type="NCBI Taxonomy" id="2729614"/>
    <lineage>
        <taxon>Bacteria</taxon>
        <taxon>Pseudomonadati</taxon>
        <taxon>Pseudomonadota</taxon>
        <taxon>Alphaproteobacteria</taxon>
        <taxon>Rhodobacterales</taxon>
        <taxon>Roseobacteraceae</taxon>
        <taxon>Donghicola</taxon>
    </lineage>
</organism>
<feature type="signal peptide" evidence="1">
    <location>
        <begin position="1"/>
        <end position="19"/>
    </location>
</feature>
<comment type="caution">
    <text evidence="2">The sequence shown here is derived from an EMBL/GenBank/DDBJ whole genome shotgun (WGS) entry which is preliminary data.</text>
</comment>
<protein>
    <recommendedName>
        <fullName evidence="4">Cyanovirin-N domain-containing protein</fullName>
    </recommendedName>
</protein>
<evidence type="ECO:0008006" key="4">
    <source>
        <dbReference type="Google" id="ProtNLM"/>
    </source>
</evidence>
<keyword evidence="1" id="KW-0732">Signal</keyword>
<reference evidence="2 3" key="1">
    <citation type="submission" date="2020-04" db="EMBL/GenBank/DDBJ databases">
        <title>Donghicola sp., a member of the Rhodobacteraceae family isolated from mangrove forest in Thailand.</title>
        <authorList>
            <person name="Charoenyingcharoen P."/>
            <person name="Yukphan P."/>
        </authorList>
    </citation>
    <scope>NUCLEOTIDE SEQUENCE [LARGE SCALE GENOMIC DNA]</scope>
    <source>
        <strain evidence="2 3">C2-DW-16</strain>
    </source>
</reference>
<dbReference type="Proteomes" id="UP000523601">
    <property type="component" value="Unassembled WGS sequence"/>
</dbReference>
<proteinExistence type="predicted"/>
<evidence type="ECO:0000313" key="3">
    <source>
        <dbReference type="Proteomes" id="UP000523601"/>
    </source>
</evidence>
<evidence type="ECO:0000313" key="2">
    <source>
        <dbReference type="EMBL" id="NVO28669.1"/>
    </source>
</evidence>